<dbReference type="EMBL" id="BAHC01000141">
    <property type="protein sequence ID" value="GAB91705.1"/>
    <property type="molecule type" value="Genomic_DNA"/>
</dbReference>
<proteinExistence type="predicted"/>
<name>K6VXQ6_9ACTN</name>
<dbReference type="AlphaFoldDB" id="K6VXQ6"/>
<evidence type="ECO:0000313" key="1">
    <source>
        <dbReference type="EMBL" id="GAB91705.1"/>
    </source>
</evidence>
<protein>
    <recommendedName>
        <fullName evidence="3">Hydrolase</fullName>
    </recommendedName>
</protein>
<dbReference type="RefSeq" id="WP_006335474.1">
    <property type="nucleotide sequence ID" value="NZ_BAHC01000141.1"/>
</dbReference>
<dbReference type="Proteomes" id="UP000008363">
    <property type="component" value="Unassembled WGS sequence"/>
</dbReference>
<keyword evidence="2" id="KW-1185">Reference proteome</keyword>
<organism evidence="1 2">
    <name type="scientific">Gordonia rhizosphera NBRC 16068</name>
    <dbReference type="NCBI Taxonomy" id="1108045"/>
    <lineage>
        <taxon>Bacteria</taxon>
        <taxon>Bacillati</taxon>
        <taxon>Actinomycetota</taxon>
        <taxon>Actinomycetes</taxon>
        <taxon>Mycobacteriales</taxon>
        <taxon>Gordoniaceae</taxon>
        <taxon>Gordonia</taxon>
    </lineage>
</organism>
<gene>
    <name evidence="1" type="ORF">GORHZ_141_00800</name>
</gene>
<reference evidence="1 2" key="1">
    <citation type="submission" date="2012-08" db="EMBL/GenBank/DDBJ databases">
        <title>Whole genome shotgun sequence of Gordonia rhizosphera NBRC 16068.</title>
        <authorList>
            <person name="Takarada H."/>
            <person name="Isaki S."/>
            <person name="Hosoyama A."/>
            <person name="Tsuchikane K."/>
            <person name="Katsumata H."/>
            <person name="Baba S."/>
            <person name="Ohji S."/>
            <person name="Yamazaki S."/>
            <person name="Fujita N."/>
        </authorList>
    </citation>
    <scope>NUCLEOTIDE SEQUENCE [LARGE SCALE GENOMIC DNA]</scope>
    <source>
        <strain evidence="1 2">NBRC 16068</strain>
    </source>
</reference>
<evidence type="ECO:0000313" key="2">
    <source>
        <dbReference type="Proteomes" id="UP000008363"/>
    </source>
</evidence>
<comment type="caution">
    <text evidence="1">The sequence shown here is derived from an EMBL/GenBank/DDBJ whole genome shotgun (WGS) entry which is preliminary data.</text>
</comment>
<accession>K6VXQ6</accession>
<sequence>MGEPEQSDVIVHCECPFESWPASVTVITGRDDRFFTCDFQRRLAMDRLGAEATGDAGHLVALSGRPAELTAAFVDAAHS</sequence>
<evidence type="ECO:0008006" key="3">
    <source>
        <dbReference type="Google" id="ProtNLM"/>
    </source>
</evidence>